<dbReference type="Gene3D" id="3.40.50.2300">
    <property type="match status" value="1"/>
</dbReference>
<dbReference type="EMBL" id="RJQC01000004">
    <property type="protein sequence ID" value="RNM29437.1"/>
    <property type="molecule type" value="Genomic_DNA"/>
</dbReference>
<dbReference type="GO" id="GO:0008982">
    <property type="term" value="F:protein-N(PI)-phosphohistidine-sugar phosphotransferase activity"/>
    <property type="evidence" value="ECO:0007669"/>
    <property type="project" value="InterPro"/>
</dbReference>
<reference evidence="3 4" key="1">
    <citation type="submission" date="2018-11" db="EMBL/GenBank/DDBJ databases">
        <title>Clostridium sp. nov., a member of the family Erysipelotrichaceae isolated from pig faeces.</title>
        <authorList>
            <person name="Chang Y.-H."/>
        </authorList>
    </citation>
    <scope>NUCLEOTIDE SEQUENCE [LARGE SCALE GENOMIC DNA]</scope>
    <source>
        <strain evidence="3 4">YH-panp20</strain>
    </source>
</reference>
<evidence type="ECO:0000313" key="4">
    <source>
        <dbReference type="Proteomes" id="UP000276568"/>
    </source>
</evidence>
<protein>
    <submittedName>
        <fullName evidence="3">MtlR transcriptional regulator</fullName>
    </submittedName>
</protein>
<gene>
    <name evidence="3" type="ORF">EDX97_10665</name>
</gene>
<proteinExistence type="predicted"/>
<keyword evidence="1" id="KW-0808">Transferase</keyword>
<dbReference type="RefSeq" id="WP_128521124.1">
    <property type="nucleotide sequence ID" value="NZ_RJQC01000004.1"/>
</dbReference>
<dbReference type="OrthoDB" id="6505030at2"/>
<dbReference type="InterPro" id="IPR013011">
    <property type="entry name" value="PTS_EIIB_2"/>
</dbReference>
<organism evidence="3 4">
    <name type="scientific">Absicoccus porci</name>
    <dbReference type="NCBI Taxonomy" id="2486576"/>
    <lineage>
        <taxon>Bacteria</taxon>
        <taxon>Bacillati</taxon>
        <taxon>Bacillota</taxon>
        <taxon>Erysipelotrichia</taxon>
        <taxon>Erysipelotrichales</taxon>
        <taxon>Erysipelotrichaceae</taxon>
        <taxon>Absicoccus</taxon>
    </lineage>
</organism>
<name>A0A3N0HXP0_9FIRM</name>
<keyword evidence="4" id="KW-1185">Reference proteome</keyword>
<accession>A0A3N0HXP0</accession>
<evidence type="ECO:0000259" key="2">
    <source>
        <dbReference type="PROSITE" id="PS51099"/>
    </source>
</evidence>
<dbReference type="AlphaFoldDB" id="A0A3N0HXP0"/>
<sequence>MRKFTILSACGTGVATSTVAANKCKTLLKERGIPQVDIIECKATEIVAKADIIHPDCIIHTAEIPVQKLKGIKTFRALQFITGIGAEQLADEIAEYLKTLA</sequence>
<evidence type="ECO:0000256" key="1">
    <source>
        <dbReference type="ARBA" id="ARBA00022679"/>
    </source>
</evidence>
<dbReference type="GO" id="GO:0009401">
    <property type="term" value="P:phosphoenolpyruvate-dependent sugar phosphotransferase system"/>
    <property type="evidence" value="ECO:0007669"/>
    <property type="project" value="InterPro"/>
</dbReference>
<dbReference type="InterPro" id="IPR036095">
    <property type="entry name" value="PTS_EIIB-like_sf"/>
</dbReference>
<comment type="caution">
    <text evidence="3">The sequence shown here is derived from an EMBL/GenBank/DDBJ whole genome shotgun (WGS) entry which is preliminary data.</text>
</comment>
<dbReference type="InterPro" id="IPR003501">
    <property type="entry name" value="PTS_EIIB_2/3"/>
</dbReference>
<dbReference type="Pfam" id="PF02302">
    <property type="entry name" value="PTS_IIB"/>
    <property type="match status" value="1"/>
</dbReference>
<feature type="domain" description="PTS EIIB type-2" evidence="2">
    <location>
        <begin position="4"/>
        <end position="101"/>
    </location>
</feature>
<dbReference type="Proteomes" id="UP000276568">
    <property type="component" value="Unassembled WGS sequence"/>
</dbReference>
<dbReference type="SUPFAM" id="SSF52794">
    <property type="entry name" value="PTS system IIB component-like"/>
    <property type="match status" value="1"/>
</dbReference>
<dbReference type="PROSITE" id="PS51099">
    <property type="entry name" value="PTS_EIIB_TYPE_2"/>
    <property type="match status" value="1"/>
</dbReference>
<evidence type="ECO:0000313" key="3">
    <source>
        <dbReference type="EMBL" id="RNM29437.1"/>
    </source>
</evidence>